<dbReference type="SUPFAM" id="SSF55031">
    <property type="entry name" value="Bacterial exopeptidase dimerisation domain"/>
    <property type="match status" value="1"/>
</dbReference>
<dbReference type="InterPro" id="IPR017141">
    <property type="entry name" value="Pept_M20_carboxypep"/>
</dbReference>
<dbReference type="OrthoDB" id="3064516at2759"/>
<gene>
    <name evidence="10" type="ORF">TRICI_000072</name>
</gene>
<dbReference type="Gene3D" id="3.40.630.10">
    <property type="entry name" value="Zn peptidases"/>
    <property type="match status" value="1"/>
</dbReference>
<dbReference type="Pfam" id="PF01546">
    <property type="entry name" value="Peptidase_M20"/>
    <property type="match status" value="1"/>
</dbReference>
<dbReference type="GO" id="GO:0000328">
    <property type="term" value="C:fungal-type vacuole lumen"/>
    <property type="evidence" value="ECO:0007669"/>
    <property type="project" value="TreeGrafter"/>
</dbReference>
<dbReference type="PANTHER" id="PTHR45962">
    <property type="entry name" value="N-FATTY-ACYL-AMINO ACID SYNTHASE/HYDROLASE PM20D1"/>
    <property type="match status" value="1"/>
</dbReference>
<dbReference type="AlphaFoldDB" id="A0A642VEF4"/>
<dbReference type="InterPro" id="IPR002933">
    <property type="entry name" value="Peptidase_M20"/>
</dbReference>
<reference evidence="10" key="1">
    <citation type="journal article" date="2019" name="G3 (Bethesda)">
        <title>Genome Assemblies of Two Rare Opportunistic Yeast Pathogens: Diutina rugosa (syn. Candida rugosa) and Trichomonascus ciferrii (syn. Candida ciferrii).</title>
        <authorList>
            <person name="Mixao V."/>
            <person name="Saus E."/>
            <person name="Hansen A.P."/>
            <person name="Lass-Florl C."/>
            <person name="Gabaldon T."/>
        </authorList>
    </citation>
    <scope>NUCLEOTIDE SEQUENCE</scope>
    <source>
        <strain evidence="10">CBS 4856</strain>
    </source>
</reference>
<feature type="binding site" evidence="7">
    <location>
        <position position="239"/>
    </location>
    <ligand>
        <name>Zn(2+)</name>
        <dbReference type="ChEBI" id="CHEBI:29105"/>
        <label>1</label>
    </ligand>
</feature>
<dbReference type="GO" id="GO:0004181">
    <property type="term" value="F:metallocarboxypeptidase activity"/>
    <property type="evidence" value="ECO:0007669"/>
    <property type="project" value="InterPro"/>
</dbReference>
<evidence type="ECO:0000256" key="5">
    <source>
        <dbReference type="ARBA" id="ARBA00022833"/>
    </source>
</evidence>
<keyword evidence="2" id="KW-0645">Protease</keyword>
<feature type="active site" evidence="6">
    <location>
        <position position="171"/>
    </location>
</feature>
<comment type="caution">
    <text evidence="10">The sequence shown here is derived from an EMBL/GenBank/DDBJ whole genome shotgun (WGS) entry which is preliminary data.</text>
</comment>
<keyword evidence="5 7" id="KW-0862">Zinc</keyword>
<evidence type="ECO:0000313" key="10">
    <source>
        <dbReference type="EMBL" id="KAA8917764.1"/>
    </source>
</evidence>
<sequence>MVKEKQAPEGGRKGAKYIYLIISIVLSVYLWFFAFRPDSVEQSVFGKVKVACHGMMGVERLKKDVCVNVDKISSGRDEKLKYILGEDYGKISLEKMQGAIQIATVSTEDMGPVGEDKAWETLGKFHEFLQKAFPLVHKRLKKELVNKYGLLYTWEGSDKSLKPIILMAHQDVVPVVSETIDQWKHEPYSGLFDGSTIWGRGSVDDKHPLIAILEAAELRLEEGFQPARTVLFSFGYDEESGGVHGAGTLSQEIERRYGKDSIEAIVDEGGMGVGRFQGTNLATVGVSEKGRMVGQIDLYTKGGHASMPPDHTGIGIASKLVALIEDTPHKARLSPQNPFLTSLQCMAVHSDTMSKLQRAALLKAGYDSAITEQVIASLSKNPLLKNNMMTSQAIDIFNGGVKVNALPEKVNIQIDHRIAVEQTVTEIEKKLLNNILEIAKAYGLGVRTNGKTLLEGTDDEQYFEYTTSRDHWNPAPVSPTNSAAWKQFAGTIRHVYEDYGGRVYDIFSGESVEPDNIVVTPSLMNGNTDTRYYWNLTNNIFRFTPLRFHDDPNIHTVNEHINLDAHLEGVALFYEYFETM</sequence>
<dbReference type="GO" id="GO:0046872">
    <property type="term" value="F:metal ion binding"/>
    <property type="evidence" value="ECO:0007669"/>
    <property type="project" value="UniProtKB-KW"/>
</dbReference>
<feature type="binding site" evidence="7">
    <location>
        <position position="204"/>
    </location>
    <ligand>
        <name>Zn(2+)</name>
        <dbReference type="ChEBI" id="CHEBI:29105"/>
        <label>1</label>
    </ligand>
</feature>
<dbReference type="Gene3D" id="3.30.70.360">
    <property type="match status" value="1"/>
</dbReference>
<feature type="active site" description="Proton acceptor" evidence="6">
    <location>
        <position position="238"/>
    </location>
</feature>
<dbReference type="CDD" id="cd05674">
    <property type="entry name" value="M20_yscS"/>
    <property type="match status" value="1"/>
</dbReference>
<dbReference type="Proteomes" id="UP000761534">
    <property type="component" value="Unassembled WGS sequence"/>
</dbReference>
<dbReference type="InterPro" id="IPR036264">
    <property type="entry name" value="Bact_exopeptidase_dim_dom"/>
</dbReference>
<evidence type="ECO:0000256" key="2">
    <source>
        <dbReference type="ARBA" id="ARBA00022670"/>
    </source>
</evidence>
<dbReference type="VEuPathDB" id="FungiDB:TRICI_000072"/>
<dbReference type="PANTHER" id="PTHR45962:SF1">
    <property type="entry name" value="N-FATTY-ACYL-AMINO ACID SYNTHASE_HYDROLASE PM20D1"/>
    <property type="match status" value="1"/>
</dbReference>
<evidence type="ECO:0000259" key="9">
    <source>
        <dbReference type="Pfam" id="PF07687"/>
    </source>
</evidence>
<comment type="similarity">
    <text evidence="1">Belongs to the peptidase M20A family.</text>
</comment>
<evidence type="ECO:0000256" key="7">
    <source>
        <dbReference type="PIRSR" id="PIRSR037217-2"/>
    </source>
</evidence>
<keyword evidence="4" id="KW-0378">Hydrolase</keyword>
<accession>A0A642VEF4</accession>
<evidence type="ECO:0000313" key="11">
    <source>
        <dbReference type="Proteomes" id="UP000761534"/>
    </source>
</evidence>
<dbReference type="PIRSF" id="PIRSF037217">
    <property type="entry name" value="Carboxypeptidase_S"/>
    <property type="match status" value="1"/>
</dbReference>
<keyword evidence="8" id="KW-0472">Membrane</keyword>
<dbReference type="Gene3D" id="1.10.150.900">
    <property type="match status" value="1"/>
</dbReference>
<feature type="binding site" evidence="7">
    <location>
        <position position="169"/>
    </location>
    <ligand>
        <name>Zn(2+)</name>
        <dbReference type="ChEBI" id="CHEBI:29105"/>
        <label>2</label>
    </ligand>
</feature>
<feature type="binding site" evidence="7">
    <location>
        <position position="267"/>
    </location>
    <ligand>
        <name>Zn(2+)</name>
        <dbReference type="ChEBI" id="CHEBI:29105"/>
        <label>2</label>
    </ligand>
</feature>
<keyword evidence="3 7" id="KW-0479">Metal-binding</keyword>
<evidence type="ECO:0000256" key="6">
    <source>
        <dbReference type="PIRSR" id="PIRSR037217-1"/>
    </source>
</evidence>
<organism evidence="10 11">
    <name type="scientific">Trichomonascus ciferrii</name>
    <dbReference type="NCBI Taxonomy" id="44093"/>
    <lineage>
        <taxon>Eukaryota</taxon>
        <taxon>Fungi</taxon>
        <taxon>Dikarya</taxon>
        <taxon>Ascomycota</taxon>
        <taxon>Saccharomycotina</taxon>
        <taxon>Dipodascomycetes</taxon>
        <taxon>Dipodascales</taxon>
        <taxon>Trichomonascaceae</taxon>
        <taxon>Trichomonascus</taxon>
        <taxon>Trichomonascus ciferrii complex</taxon>
    </lineage>
</organism>
<dbReference type="SUPFAM" id="SSF53187">
    <property type="entry name" value="Zn-dependent exopeptidases"/>
    <property type="match status" value="1"/>
</dbReference>
<evidence type="ECO:0000256" key="1">
    <source>
        <dbReference type="ARBA" id="ARBA00006247"/>
    </source>
</evidence>
<keyword evidence="11" id="KW-1185">Reference proteome</keyword>
<name>A0A642VEF4_9ASCO</name>
<feature type="transmembrane region" description="Helical" evidence="8">
    <location>
        <begin position="17"/>
        <end position="35"/>
    </location>
</feature>
<dbReference type="InterPro" id="IPR047177">
    <property type="entry name" value="Pept_M20A"/>
</dbReference>
<dbReference type="Pfam" id="PF07687">
    <property type="entry name" value="M20_dimer"/>
    <property type="match status" value="1"/>
</dbReference>
<feature type="binding site" evidence="7">
    <location>
        <position position="204"/>
    </location>
    <ligand>
        <name>Zn(2+)</name>
        <dbReference type="ChEBI" id="CHEBI:29105"/>
        <label>2</label>
    </ligand>
</feature>
<evidence type="ECO:0000256" key="4">
    <source>
        <dbReference type="ARBA" id="ARBA00022801"/>
    </source>
</evidence>
<evidence type="ECO:0000256" key="8">
    <source>
        <dbReference type="SAM" id="Phobius"/>
    </source>
</evidence>
<dbReference type="GO" id="GO:0051603">
    <property type="term" value="P:proteolysis involved in protein catabolic process"/>
    <property type="evidence" value="ECO:0007669"/>
    <property type="project" value="TreeGrafter"/>
</dbReference>
<keyword evidence="8" id="KW-1133">Transmembrane helix</keyword>
<feature type="binding site" evidence="7">
    <location>
        <position position="555"/>
    </location>
    <ligand>
        <name>Zn(2+)</name>
        <dbReference type="ChEBI" id="CHEBI:29105"/>
        <label>1</label>
    </ligand>
</feature>
<proteinExistence type="inferred from homology"/>
<dbReference type="FunFam" id="3.40.630.10:FF:000027">
    <property type="entry name" value="N-fatty-acyl-amino acid synthase/hydrolase PM20D1"/>
    <property type="match status" value="1"/>
</dbReference>
<keyword evidence="8" id="KW-0812">Transmembrane</keyword>
<dbReference type="InterPro" id="IPR011650">
    <property type="entry name" value="Peptidase_M20_dimer"/>
</dbReference>
<evidence type="ECO:0000256" key="3">
    <source>
        <dbReference type="ARBA" id="ARBA00022723"/>
    </source>
</evidence>
<feature type="domain" description="Peptidase M20 dimerisation" evidence="9">
    <location>
        <begin position="287"/>
        <end position="440"/>
    </location>
</feature>
<protein>
    <recommendedName>
        <fullName evidence="9">Peptidase M20 dimerisation domain-containing protein</fullName>
    </recommendedName>
</protein>
<dbReference type="EMBL" id="SWFS01000011">
    <property type="protein sequence ID" value="KAA8917764.1"/>
    <property type="molecule type" value="Genomic_DNA"/>
</dbReference>